<keyword evidence="1" id="KW-0732">Signal</keyword>
<dbReference type="InterPro" id="IPR017853">
    <property type="entry name" value="GH"/>
</dbReference>
<name>A0A4R3MLB9_9FIRM</name>
<evidence type="ECO:0000313" key="3">
    <source>
        <dbReference type="EMBL" id="TCT14668.1"/>
    </source>
</evidence>
<dbReference type="SUPFAM" id="SSF51445">
    <property type="entry name" value="(Trans)glycosidases"/>
    <property type="match status" value="1"/>
</dbReference>
<dbReference type="Proteomes" id="UP000294902">
    <property type="component" value="Unassembled WGS sequence"/>
</dbReference>
<proteinExistence type="predicted"/>
<gene>
    <name evidence="3" type="ORF">EDC18_105150</name>
</gene>
<evidence type="ECO:0000313" key="4">
    <source>
        <dbReference type="Proteomes" id="UP000294902"/>
    </source>
</evidence>
<keyword evidence="4" id="KW-1185">Reference proteome</keyword>
<dbReference type="Pfam" id="PF13200">
    <property type="entry name" value="DUF4015"/>
    <property type="match status" value="1"/>
</dbReference>
<dbReference type="OrthoDB" id="9774125at2"/>
<protein>
    <recommendedName>
        <fullName evidence="2">DUF4015 domain-containing protein</fullName>
    </recommendedName>
</protein>
<comment type="caution">
    <text evidence="3">The sequence shown here is derived from an EMBL/GenBank/DDBJ whole genome shotgun (WGS) entry which is preliminary data.</text>
</comment>
<dbReference type="AlphaFoldDB" id="A0A4R3MLB9"/>
<evidence type="ECO:0000256" key="1">
    <source>
        <dbReference type="SAM" id="SignalP"/>
    </source>
</evidence>
<feature type="domain" description="DUF4015" evidence="2">
    <location>
        <begin position="75"/>
        <end position="398"/>
    </location>
</feature>
<reference evidence="3 4" key="1">
    <citation type="submission" date="2019-03" db="EMBL/GenBank/DDBJ databases">
        <title>Genomic Encyclopedia of Type Strains, Phase IV (KMG-IV): sequencing the most valuable type-strain genomes for metagenomic binning, comparative biology and taxonomic classification.</title>
        <authorList>
            <person name="Goeker M."/>
        </authorList>
    </citation>
    <scope>NUCLEOTIDE SEQUENCE [LARGE SCALE GENOMIC DNA]</scope>
    <source>
        <strain evidence="3 4">DSM 24629</strain>
    </source>
</reference>
<organism evidence="3 4">
    <name type="scientific">Natranaerovirga pectinivora</name>
    <dbReference type="NCBI Taxonomy" id="682400"/>
    <lineage>
        <taxon>Bacteria</taxon>
        <taxon>Bacillati</taxon>
        <taxon>Bacillota</taxon>
        <taxon>Clostridia</taxon>
        <taxon>Lachnospirales</taxon>
        <taxon>Natranaerovirgaceae</taxon>
        <taxon>Natranaerovirga</taxon>
    </lineage>
</organism>
<dbReference type="RefSeq" id="WP_132252320.1">
    <property type="nucleotide sequence ID" value="NZ_SMAL01000005.1"/>
</dbReference>
<feature type="signal peptide" evidence="1">
    <location>
        <begin position="1"/>
        <end position="30"/>
    </location>
</feature>
<feature type="chain" id="PRO_5020591317" description="DUF4015 domain-containing protein" evidence="1">
    <location>
        <begin position="31"/>
        <end position="410"/>
    </location>
</feature>
<evidence type="ECO:0000259" key="2">
    <source>
        <dbReference type="Pfam" id="PF13200"/>
    </source>
</evidence>
<dbReference type="Gene3D" id="3.20.20.80">
    <property type="entry name" value="Glycosidases"/>
    <property type="match status" value="1"/>
</dbReference>
<dbReference type="EMBL" id="SMAL01000005">
    <property type="protein sequence ID" value="TCT14668.1"/>
    <property type="molecule type" value="Genomic_DNA"/>
</dbReference>
<dbReference type="PROSITE" id="PS51257">
    <property type="entry name" value="PROKAR_LIPOPROTEIN"/>
    <property type="match status" value="1"/>
</dbReference>
<accession>A0A4R3MLB9</accession>
<sequence length="410" mass="47371">MGKNNNMKNKLFLLVLVLVTIILVACDAKGDDSQLPNEDKGKEKIDYEYIVDFSYYEEVPNVNHNQYFEPVKVKGIYVSGHTAGSQQSLDNLIQLANETEINSFVIDVKNDDGFVTFKVDVPLVNELNTDRNIIRNINSVMDQLYDNNIFPIARIVVFKDNYLAHNMKDFAIKNPDGSLWYYKNVAWVNPYNRDSWEYIIDICKEAAKVGFKEIQFDYIRFEATSTLLNADLGYDSEEVKRTEVIAEFLDYAREELESYNVIISADVFGIVFHSQRDANTLGQDYIEMSKRLDVISPMVYPSHYGFGGYYGTPRDIHPDWFPYEILYGSMMNSNQVLDTMDEGDPRPIVRPWLQAFTATYLRAPHFRVYRGPELREQIQGVYDAGLEEWLLWNARSNYDAVRDGLLPNGN</sequence>
<dbReference type="InterPro" id="IPR025275">
    <property type="entry name" value="DUF4015"/>
</dbReference>